<proteinExistence type="predicted"/>
<sequence length="29" mass="3206">MEEEEDSEIGKEPMIEEATEGTVGEHGNE</sequence>
<gene>
    <name evidence="2" type="ORF">G2W53_043319</name>
</gene>
<dbReference type="AlphaFoldDB" id="A0A834SKJ6"/>
<dbReference type="EMBL" id="JAAIUW010000013">
    <property type="protein sequence ID" value="KAF7804208.1"/>
    <property type="molecule type" value="Genomic_DNA"/>
</dbReference>
<organism evidence="2 3">
    <name type="scientific">Senna tora</name>
    <dbReference type="NCBI Taxonomy" id="362788"/>
    <lineage>
        <taxon>Eukaryota</taxon>
        <taxon>Viridiplantae</taxon>
        <taxon>Streptophyta</taxon>
        <taxon>Embryophyta</taxon>
        <taxon>Tracheophyta</taxon>
        <taxon>Spermatophyta</taxon>
        <taxon>Magnoliopsida</taxon>
        <taxon>eudicotyledons</taxon>
        <taxon>Gunneridae</taxon>
        <taxon>Pentapetalae</taxon>
        <taxon>rosids</taxon>
        <taxon>fabids</taxon>
        <taxon>Fabales</taxon>
        <taxon>Fabaceae</taxon>
        <taxon>Caesalpinioideae</taxon>
        <taxon>Cassia clade</taxon>
        <taxon>Senna</taxon>
    </lineage>
</organism>
<evidence type="ECO:0000313" key="2">
    <source>
        <dbReference type="EMBL" id="KAF7804208.1"/>
    </source>
</evidence>
<comment type="caution">
    <text evidence="2">The sequence shown here is derived from an EMBL/GenBank/DDBJ whole genome shotgun (WGS) entry which is preliminary data.</text>
</comment>
<feature type="region of interest" description="Disordered" evidence="1">
    <location>
        <begin position="1"/>
        <end position="29"/>
    </location>
</feature>
<evidence type="ECO:0000313" key="3">
    <source>
        <dbReference type="Proteomes" id="UP000634136"/>
    </source>
</evidence>
<dbReference type="Proteomes" id="UP000634136">
    <property type="component" value="Unassembled WGS sequence"/>
</dbReference>
<reference evidence="2" key="1">
    <citation type="submission" date="2020-09" db="EMBL/GenBank/DDBJ databases">
        <title>Genome-Enabled Discovery of Anthraquinone Biosynthesis in Senna tora.</title>
        <authorList>
            <person name="Kang S.-H."/>
            <person name="Pandey R.P."/>
            <person name="Lee C.-M."/>
            <person name="Sim J.-S."/>
            <person name="Jeong J.-T."/>
            <person name="Choi B.-S."/>
            <person name="Jung M."/>
            <person name="Ginzburg D."/>
            <person name="Zhao K."/>
            <person name="Won S.Y."/>
            <person name="Oh T.-J."/>
            <person name="Yu Y."/>
            <person name="Kim N.-H."/>
            <person name="Lee O.R."/>
            <person name="Lee T.-H."/>
            <person name="Bashyal P."/>
            <person name="Kim T.-S."/>
            <person name="Lee W.-H."/>
            <person name="Kawkins C."/>
            <person name="Kim C.-K."/>
            <person name="Kim J.S."/>
            <person name="Ahn B.O."/>
            <person name="Rhee S.Y."/>
            <person name="Sohng J.K."/>
        </authorList>
    </citation>
    <scope>NUCLEOTIDE SEQUENCE</scope>
    <source>
        <tissue evidence="2">Leaf</tissue>
    </source>
</reference>
<evidence type="ECO:0000256" key="1">
    <source>
        <dbReference type="SAM" id="MobiDB-lite"/>
    </source>
</evidence>
<name>A0A834SKJ6_9FABA</name>
<protein>
    <submittedName>
        <fullName evidence="2">Uncharacterized protein</fullName>
    </submittedName>
</protein>
<accession>A0A834SKJ6</accession>
<keyword evidence="3" id="KW-1185">Reference proteome</keyword>